<gene>
    <name evidence="15" type="ORF">BC659_2834</name>
</gene>
<evidence type="ECO:0000256" key="7">
    <source>
        <dbReference type="ARBA" id="ARBA00022723"/>
    </source>
</evidence>
<dbReference type="SUPFAM" id="SSF56281">
    <property type="entry name" value="Metallo-hydrolase/oxidoreductase"/>
    <property type="match status" value="1"/>
</dbReference>
<evidence type="ECO:0000313" key="16">
    <source>
        <dbReference type="Proteomes" id="UP000295741"/>
    </source>
</evidence>
<keyword evidence="11" id="KW-0862">Zinc</keyword>
<dbReference type="OrthoDB" id="9769598at2"/>
<keyword evidence="10" id="KW-0378">Hydrolase</keyword>
<dbReference type="InterPro" id="IPR001279">
    <property type="entry name" value="Metallo-B-lactamas"/>
</dbReference>
<evidence type="ECO:0000256" key="13">
    <source>
        <dbReference type="SAM" id="SignalP"/>
    </source>
</evidence>
<dbReference type="InterPro" id="IPR036866">
    <property type="entry name" value="RibonucZ/Hydroxyglut_hydro"/>
</dbReference>
<dbReference type="GO" id="GO:0046677">
    <property type="term" value="P:response to antibiotic"/>
    <property type="evidence" value="ECO:0007669"/>
    <property type="project" value="UniProtKB-KW"/>
</dbReference>
<comment type="similarity">
    <text evidence="4">Belongs to the metallo-beta-lactamase superfamily. Class-B beta-lactamase family.</text>
</comment>
<comment type="caution">
    <text evidence="15">The sequence shown here is derived from an EMBL/GenBank/DDBJ whole genome shotgun (WGS) entry which is preliminary data.</text>
</comment>
<dbReference type="Proteomes" id="UP000295741">
    <property type="component" value="Unassembled WGS sequence"/>
</dbReference>
<dbReference type="InterPro" id="IPR050855">
    <property type="entry name" value="NDM-1-like"/>
</dbReference>
<dbReference type="NCBIfam" id="NF033088">
    <property type="entry name" value="bla_subclass_B1"/>
    <property type="match status" value="1"/>
</dbReference>
<comment type="cofactor">
    <cofactor evidence="2">
        <name>Zn(2+)</name>
        <dbReference type="ChEBI" id="CHEBI:29105"/>
    </cofactor>
</comment>
<dbReference type="EMBL" id="SNWP01000013">
    <property type="protein sequence ID" value="TDO25300.1"/>
    <property type="molecule type" value="Genomic_DNA"/>
</dbReference>
<dbReference type="InterPro" id="IPR058199">
    <property type="entry name" value="BlaB//VIM/IMP-1"/>
</dbReference>
<keyword evidence="7" id="KW-0479">Metal-binding</keyword>
<feature type="domain" description="Metallo-beta-lactamase" evidence="14">
    <location>
        <begin position="61"/>
        <end position="230"/>
    </location>
</feature>
<evidence type="ECO:0000256" key="1">
    <source>
        <dbReference type="ARBA" id="ARBA00001526"/>
    </source>
</evidence>
<evidence type="ECO:0000313" key="15">
    <source>
        <dbReference type="EMBL" id="TDO25300.1"/>
    </source>
</evidence>
<dbReference type="GO" id="GO:0042597">
    <property type="term" value="C:periplasmic space"/>
    <property type="evidence" value="ECO:0007669"/>
    <property type="project" value="UniProtKB-SubCell"/>
</dbReference>
<comment type="subunit">
    <text evidence="5">Monomer.</text>
</comment>
<evidence type="ECO:0000259" key="14">
    <source>
        <dbReference type="SMART" id="SM00849"/>
    </source>
</evidence>
<keyword evidence="9" id="KW-0574">Periplasm</keyword>
<dbReference type="Pfam" id="PF00753">
    <property type="entry name" value="Lactamase_B"/>
    <property type="match status" value="1"/>
</dbReference>
<feature type="chain" id="PRO_5020923522" description="beta-lactamase" evidence="13">
    <location>
        <begin position="22"/>
        <end position="249"/>
    </location>
</feature>
<evidence type="ECO:0000256" key="3">
    <source>
        <dbReference type="ARBA" id="ARBA00004418"/>
    </source>
</evidence>
<accession>A0A4R6IS55</accession>
<dbReference type="EC" id="3.5.2.6" evidence="6"/>
<evidence type="ECO:0000256" key="11">
    <source>
        <dbReference type="ARBA" id="ARBA00022833"/>
    </source>
</evidence>
<feature type="signal peptide" evidence="13">
    <location>
        <begin position="1"/>
        <end position="21"/>
    </location>
</feature>
<dbReference type="CDD" id="cd16302">
    <property type="entry name" value="CcrA-like_MBL-B1"/>
    <property type="match status" value="1"/>
</dbReference>
<evidence type="ECO:0000256" key="6">
    <source>
        <dbReference type="ARBA" id="ARBA00012865"/>
    </source>
</evidence>
<keyword evidence="8 13" id="KW-0732">Signal</keyword>
<proteinExistence type="inferred from homology"/>
<evidence type="ECO:0000256" key="10">
    <source>
        <dbReference type="ARBA" id="ARBA00022801"/>
    </source>
</evidence>
<dbReference type="GO" id="GO:0008800">
    <property type="term" value="F:beta-lactamase activity"/>
    <property type="evidence" value="ECO:0007669"/>
    <property type="project" value="UniProtKB-EC"/>
</dbReference>
<evidence type="ECO:0000256" key="5">
    <source>
        <dbReference type="ARBA" id="ARBA00011245"/>
    </source>
</evidence>
<dbReference type="GO" id="GO:0017001">
    <property type="term" value="P:antibiotic catabolic process"/>
    <property type="evidence" value="ECO:0007669"/>
    <property type="project" value="InterPro"/>
</dbReference>
<dbReference type="SMART" id="SM00849">
    <property type="entry name" value="Lactamase_B"/>
    <property type="match status" value="1"/>
</dbReference>
<evidence type="ECO:0000256" key="4">
    <source>
        <dbReference type="ARBA" id="ARBA00005250"/>
    </source>
</evidence>
<keyword evidence="16" id="KW-1185">Reference proteome</keyword>
<dbReference type="AlphaFoldDB" id="A0A4R6IS55"/>
<evidence type="ECO:0000256" key="8">
    <source>
        <dbReference type="ARBA" id="ARBA00022729"/>
    </source>
</evidence>
<dbReference type="InterPro" id="IPR001018">
    <property type="entry name" value="Beta-lactamase_class-B_CS"/>
</dbReference>
<dbReference type="Gene3D" id="3.60.15.10">
    <property type="entry name" value="Ribonuclease Z/Hydroxyacylglutathione hydrolase-like"/>
    <property type="match status" value="1"/>
</dbReference>
<evidence type="ECO:0000256" key="2">
    <source>
        <dbReference type="ARBA" id="ARBA00001947"/>
    </source>
</evidence>
<protein>
    <recommendedName>
        <fullName evidence="6">beta-lactamase</fullName>
        <ecNumber evidence="6">3.5.2.6</ecNumber>
    </recommendedName>
</protein>
<evidence type="ECO:0000256" key="12">
    <source>
        <dbReference type="ARBA" id="ARBA00023251"/>
    </source>
</evidence>
<comment type="catalytic activity">
    <reaction evidence="1">
        <text>a beta-lactam + H2O = a substituted beta-amino acid</text>
        <dbReference type="Rhea" id="RHEA:20401"/>
        <dbReference type="ChEBI" id="CHEBI:15377"/>
        <dbReference type="ChEBI" id="CHEBI:35627"/>
        <dbReference type="ChEBI" id="CHEBI:140347"/>
        <dbReference type="EC" id="3.5.2.6"/>
    </reaction>
</comment>
<name>A0A4R6IS55_9BACT</name>
<dbReference type="PANTHER" id="PTHR42951:SF4">
    <property type="entry name" value="ACYL-COENZYME A THIOESTERASE MBLAC2"/>
    <property type="match status" value="1"/>
</dbReference>
<dbReference type="RefSeq" id="WP_133475415.1">
    <property type="nucleotide sequence ID" value="NZ_SNWP01000013.1"/>
</dbReference>
<comment type="subcellular location">
    <subcellularLocation>
        <location evidence="3">Periplasm</location>
    </subcellularLocation>
</comment>
<dbReference type="PROSITE" id="PS00744">
    <property type="entry name" value="BETA_LACTAMASE_B_2"/>
    <property type="match status" value="1"/>
</dbReference>
<dbReference type="GO" id="GO:0008270">
    <property type="term" value="F:zinc ion binding"/>
    <property type="evidence" value="ECO:0007669"/>
    <property type="project" value="InterPro"/>
</dbReference>
<evidence type="ECO:0000256" key="9">
    <source>
        <dbReference type="ARBA" id="ARBA00022764"/>
    </source>
</evidence>
<sequence>MKHLPAYIAIFLFCISAKVFSQTTQTNDTVYQSDQLIITRLSKHSYVHTSYLYTNSFGKVPCNGMIVLNKNEAVVFDTPANDTSTKELINWLQLKEKSKIKAIVPTHFHEDCLGGLKAFHQYQAPSYANNLTITLAKAQQYTLPTNGFTGELMLTVGGEKIYIRFFGEGHTKDNVVAYFPTDQILFGGCLIKELDATKGFLGDANVKVWSATVESIKKSYPGLKIVIPGHGEPGNIALLDYTIRLFSKE</sequence>
<dbReference type="PANTHER" id="PTHR42951">
    <property type="entry name" value="METALLO-BETA-LACTAMASE DOMAIN-CONTAINING"/>
    <property type="match status" value="1"/>
</dbReference>
<organism evidence="15 16">
    <name type="scientific">Sediminibacterium goheungense</name>
    <dbReference type="NCBI Taxonomy" id="1086393"/>
    <lineage>
        <taxon>Bacteria</taxon>
        <taxon>Pseudomonadati</taxon>
        <taxon>Bacteroidota</taxon>
        <taxon>Chitinophagia</taxon>
        <taxon>Chitinophagales</taxon>
        <taxon>Chitinophagaceae</taxon>
        <taxon>Sediminibacterium</taxon>
    </lineage>
</organism>
<keyword evidence="12" id="KW-0046">Antibiotic resistance</keyword>
<reference evidence="15 16" key="1">
    <citation type="submission" date="2019-03" db="EMBL/GenBank/DDBJ databases">
        <title>Genomic Encyclopedia of Archaeal and Bacterial Type Strains, Phase II (KMG-II): from individual species to whole genera.</title>
        <authorList>
            <person name="Goeker M."/>
        </authorList>
    </citation>
    <scope>NUCLEOTIDE SEQUENCE [LARGE SCALE GENOMIC DNA]</scope>
    <source>
        <strain evidence="15 16">DSM 28323</strain>
    </source>
</reference>